<dbReference type="GO" id="GO:0042586">
    <property type="term" value="F:peptide deformylase activity"/>
    <property type="evidence" value="ECO:0007669"/>
    <property type="project" value="UniProtKB-EC"/>
</dbReference>
<dbReference type="NCBIfam" id="TIGR00079">
    <property type="entry name" value="pept_deformyl"/>
    <property type="match status" value="1"/>
</dbReference>
<reference evidence="2" key="1">
    <citation type="submission" date="2019-08" db="EMBL/GenBank/DDBJ databases">
        <authorList>
            <person name="Kucharzyk K."/>
            <person name="Murdoch R.W."/>
            <person name="Higgins S."/>
            <person name="Loffler F."/>
        </authorList>
    </citation>
    <scope>NUCLEOTIDE SEQUENCE</scope>
</reference>
<comment type="similarity">
    <text evidence="1">Belongs to the polypeptide deformylase family.</text>
</comment>
<dbReference type="AlphaFoldDB" id="A0A645F3C5"/>
<name>A0A645F3C5_9ZZZZ</name>
<protein>
    <submittedName>
        <fullName evidence="2">Peptide deformylase</fullName>
        <ecNumber evidence="2">3.5.1.88</ecNumber>
    </submittedName>
</protein>
<dbReference type="InterPro" id="IPR023635">
    <property type="entry name" value="Peptide_deformylase"/>
</dbReference>
<sequence>MTLPIYVYGSDVLREKAVEVDLAKEGIREEMKKLVEDMWETMDKADGIGLAAPQVGKSVRVLVVDGTLLADDYEYLKDFKRVMINPVVEEESDDTSEYNEGCLSVPDIHADIIRPKKITVSYFDENLEQKREVLDNFACRMVQHEIDHLDGILFVDRATPIRKKMISGKLNNIKTGKIKTHYRIAK</sequence>
<dbReference type="NCBIfam" id="NF001159">
    <property type="entry name" value="PRK00150.1-3"/>
    <property type="match status" value="1"/>
</dbReference>
<evidence type="ECO:0000256" key="1">
    <source>
        <dbReference type="ARBA" id="ARBA00010759"/>
    </source>
</evidence>
<accession>A0A645F3C5</accession>
<comment type="caution">
    <text evidence="2">The sequence shown here is derived from an EMBL/GenBank/DDBJ whole genome shotgun (WGS) entry which is preliminary data.</text>
</comment>
<dbReference type="SUPFAM" id="SSF56420">
    <property type="entry name" value="Peptide deformylase"/>
    <property type="match status" value="1"/>
</dbReference>
<dbReference type="PANTHER" id="PTHR10458">
    <property type="entry name" value="PEPTIDE DEFORMYLASE"/>
    <property type="match status" value="1"/>
</dbReference>
<dbReference type="PANTHER" id="PTHR10458:SF22">
    <property type="entry name" value="PEPTIDE DEFORMYLASE"/>
    <property type="match status" value="1"/>
</dbReference>
<dbReference type="Gene3D" id="3.90.45.10">
    <property type="entry name" value="Peptide deformylase"/>
    <property type="match status" value="1"/>
</dbReference>
<gene>
    <name evidence="2" type="primary">def_37</name>
    <name evidence="2" type="ORF">SDC9_154370</name>
</gene>
<keyword evidence="2" id="KW-0378">Hydrolase</keyword>
<dbReference type="CDD" id="cd00487">
    <property type="entry name" value="Pep_deformylase"/>
    <property type="match status" value="1"/>
</dbReference>
<dbReference type="Pfam" id="PF01327">
    <property type="entry name" value="Pep_deformylase"/>
    <property type="match status" value="1"/>
</dbReference>
<proteinExistence type="inferred from homology"/>
<dbReference type="InterPro" id="IPR036821">
    <property type="entry name" value="Peptide_deformylase_sf"/>
</dbReference>
<dbReference type="EMBL" id="VSSQ01053063">
    <property type="protein sequence ID" value="MPN07104.1"/>
    <property type="molecule type" value="Genomic_DNA"/>
</dbReference>
<organism evidence="2">
    <name type="scientific">bioreactor metagenome</name>
    <dbReference type="NCBI Taxonomy" id="1076179"/>
    <lineage>
        <taxon>unclassified sequences</taxon>
        <taxon>metagenomes</taxon>
        <taxon>ecological metagenomes</taxon>
    </lineage>
</organism>
<dbReference type="EC" id="3.5.1.88" evidence="2"/>
<evidence type="ECO:0000313" key="2">
    <source>
        <dbReference type="EMBL" id="MPN07104.1"/>
    </source>
</evidence>
<dbReference type="PRINTS" id="PR01576">
    <property type="entry name" value="PDEFORMYLASE"/>
</dbReference>
<dbReference type="HAMAP" id="MF_00163">
    <property type="entry name" value="Pep_deformylase"/>
    <property type="match status" value="1"/>
</dbReference>
<dbReference type="PIRSF" id="PIRSF004749">
    <property type="entry name" value="Pep_def"/>
    <property type="match status" value="1"/>
</dbReference>